<evidence type="ECO:0000256" key="1">
    <source>
        <dbReference type="ARBA" id="ARBA00001933"/>
    </source>
</evidence>
<dbReference type="GO" id="GO:0030170">
    <property type="term" value="F:pyridoxal phosphate binding"/>
    <property type="evidence" value="ECO:0007669"/>
    <property type="project" value="InterPro"/>
</dbReference>
<comment type="cofactor">
    <cofactor evidence="1 3">
        <name>pyridoxal 5'-phosphate</name>
        <dbReference type="ChEBI" id="CHEBI:597326"/>
    </cofactor>
</comment>
<organism evidence="4 5">
    <name type="scientific">Ottowia testudinis</name>
    <dbReference type="NCBI Taxonomy" id="2816950"/>
    <lineage>
        <taxon>Bacteria</taxon>
        <taxon>Pseudomonadati</taxon>
        <taxon>Pseudomonadota</taxon>
        <taxon>Betaproteobacteria</taxon>
        <taxon>Burkholderiales</taxon>
        <taxon>Comamonadaceae</taxon>
        <taxon>Ottowia</taxon>
    </lineage>
</organism>
<reference evidence="4" key="1">
    <citation type="submission" date="2021-03" db="EMBL/GenBank/DDBJ databases">
        <title>Ottowia sp. 27C isolated from the cloaca of a Giant Asian pond turtle (Heosemys grandis).</title>
        <authorList>
            <person name="Spergser J."/>
            <person name="Busse H.-J."/>
        </authorList>
    </citation>
    <scope>NUCLEOTIDE SEQUENCE</scope>
    <source>
        <strain evidence="4">27C</strain>
    </source>
</reference>
<proteinExistence type="inferred from homology"/>
<sequence>MLGFAPHPNLPGGIIVLAKTGVKEETVRLCVGIEHIDDLLADLEQALAKV</sequence>
<evidence type="ECO:0000256" key="3">
    <source>
        <dbReference type="RuleBase" id="RU362118"/>
    </source>
</evidence>
<gene>
    <name evidence="4" type="ORF">J1M35_11495</name>
</gene>
<protein>
    <submittedName>
        <fullName evidence="4">PLP-dependent transferase</fullName>
    </submittedName>
</protein>
<dbReference type="EMBL" id="CP071796">
    <property type="protein sequence ID" value="QTD43780.1"/>
    <property type="molecule type" value="Genomic_DNA"/>
</dbReference>
<dbReference type="InterPro" id="IPR000277">
    <property type="entry name" value="Cys/Met-Metab_PyrdxlP-dep_enz"/>
</dbReference>
<dbReference type="Gene3D" id="3.90.1150.10">
    <property type="entry name" value="Aspartate Aminotransferase, domain 1"/>
    <property type="match status" value="1"/>
</dbReference>
<keyword evidence="2 3" id="KW-0663">Pyridoxal phosphate</keyword>
<dbReference type="SUPFAM" id="SSF53383">
    <property type="entry name" value="PLP-dependent transferases"/>
    <property type="match status" value="1"/>
</dbReference>
<dbReference type="InterPro" id="IPR015422">
    <property type="entry name" value="PyrdxlP-dep_Trfase_small"/>
</dbReference>
<comment type="similarity">
    <text evidence="3">Belongs to the trans-sulfuration enzymes family.</text>
</comment>
<evidence type="ECO:0000256" key="2">
    <source>
        <dbReference type="ARBA" id="ARBA00022898"/>
    </source>
</evidence>
<dbReference type="InterPro" id="IPR015424">
    <property type="entry name" value="PyrdxlP-dep_Trfase"/>
</dbReference>
<dbReference type="KEGG" id="otd:J1M35_11495"/>
<dbReference type="GO" id="GO:0019346">
    <property type="term" value="P:transsulfuration"/>
    <property type="evidence" value="ECO:0007669"/>
    <property type="project" value="InterPro"/>
</dbReference>
<keyword evidence="4" id="KW-0808">Transferase</keyword>
<accession>A0A975CCJ5</accession>
<name>A0A975CCJ5_9BURK</name>
<dbReference type="AlphaFoldDB" id="A0A975CCJ5"/>
<dbReference type="GO" id="GO:0016740">
    <property type="term" value="F:transferase activity"/>
    <property type="evidence" value="ECO:0007669"/>
    <property type="project" value="UniProtKB-KW"/>
</dbReference>
<evidence type="ECO:0000313" key="4">
    <source>
        <dbReference type="EMBL" id="QTD43780.1"/>
    </source>
</evidence>
<dbReference type="Proteomes" id="UP000663903">
    <property type="component" value="Chromosome"/>
</dbReference>
<keyword evidence="5" id="KW-1185">Reference proteome</keyword>
<evidence type="ECO:0000313" key="5">
    <source>
        <dbReference type="Proteomes" id="UP000663903"/>
    </source>
</evidence>
<dbReference type="Pfam" id="PF01053">
    <property type="entry name" value="Cys_Met_Meta_PP"/>
    <property type="match status" value="1"/>
</dbReference>